<feature type="transmembrane region" description="Helical" evidence="2">
    <location>
        <begin position="267"/>
        <end position="288"/>
    </location>
</feature>
<feature type="region of interest" description="Disordered" evidence="1">
    <location>
        <begin position="144"/>
        <end position="261"/>
    </location>
</feature>
<dbReference type="EMBL" id="JBBXMP010000007">
    <property type="protein sequence ID" value="KAL0070363.1"/>
    <property type="molecule type" value="Genomic_DNA"/>
</dbReference>
<name>A0ABR3A9I6_9AGAR</name>
<proteinExistence type="predicted"/>
<keyword evidence="3" id="KW-0732">Signal</keyword>
<organism evidence="4 5">
    <name type="scientific">Marasmius tenuissimus</name>
    <dbReference type="NCBI Taxonomy" id="585030"/>
    <lineage>
        <taxon>Eukaryota</taxon>
        <taxon>Fungi</taxon>
        <taxon>Dikarya</taxon>
        <taxon>Basidiomycota</taxon>
        <taxon>Agaricomycotina</taxon>
        <taxon>Agaricomycetes</taxon>
        <taxon>Agaricomycetidae</taxon>
        <taxon>Agaricales</taxon>
        <taxon>Marasmiineae</taxon>
        <taxon>Marasmiaceae</taxon>
        <taxon>Marasmius</taxon>
    </lineage>
</organism>
<feature type="compositionally biased region" description="Polar residues" evidence="1">
    <location>
        <begin position="212"/>
        <end position="239"/>
    </location>
</feature>
<sequence length="473" mass="51625">MRSRRPLLFIFQVFFERSTSLVIKAPTQAKLNEVITVTWTYQVGNPTHFAIAGVPTPSTPDKDNILLFEPAGAPSQQTGIMTGKITNDKWYDTMLLLGILLTSKIRKTLTVGAYDIGNLTLVDVGRYLLQDRIPKAFYTLPSPITIGETHGSSSSTATRSETPDIHTAPASSTSSHTLQSPAEHFTPASVTRSPSSTDSSGDRDMNGGPDGQTVSVSGSISDQTGTILGSSTQNPQQLGQPPGASNEPPMNPTGTPSQTRKSDIGTILGVLLGLLALTLMILFAIFYYRRRNKNRQDDSRKLSERPITFFKDKMIHRLDDQSQTEEKNLPGHWDSDREWLPPSFFVAHSIDQKDTDGMSLTDSLTTDLPLSTAYAYTITEYESDITSTIAGGLSEVSNNAKGGVYGAGARTDRQMEIEGKIFELQREILGMRAAGGDPTDVAKLGDRIERLRQLQGGKWAMELSDEVPSEIVH</sequence>
<keyword evidence="5" id="KW-1185">Reference proteome</keyword>
<evidence type="ECO:0000313" key="5">
    <source>
        <dbReference type="Proteomes" id="UP001437256"/>
    </source>
</evidence>
<feature type="chain" id="PRO_5045477365" evidence="3">
    <location>
        <begin position="21"/>
        <end position="473"/>
    </location>
</feature>
<gene>
    <name evidence="4" type="ORF">AAF712_002553</name>
</gene>
<keyword evidence="2" id="KW-0472">Membrane</keyword>
<keyword evidence="2" id="KW-0812">Transmembrane</keyword>
<evidence type="ECO:0000256" key="1">
    <source>
        <dbReference type="SAM" id="MobiDB-lite"/>
    </source>
</evidence>
<reference evidence="4 5" key="1">
    <citation type="submission" date="2024-05" db="EMBL/GenBank/DDBJ databases">
        <title>A draft genome resource for the thread blight pathogen Marasmius tenuissimus strain MS-2.</title>
        <authorList>
            <person name="Yulfo-Soto G.E."/>
            <person name="Baruah I.K."/>
            <person name="Amoako-Attah I."/>
            <person name="Bukari Y."/>
            <person name="Meinhardt L.W."/>
            <person name="Bailey B.A."/>
            <person name="Cohen S.P."/>
        </authorList>
    </citation>
    <scope>NUCLEOTIDE SEQUENCE [LARGE SCALE GENOMIC DNA]</scope>
    <source>
        <strain evidence="4 5">MS-2</strain>
    </source>
</reference>
<comment type="caution">
    <text evidence="4">The sequence shown here is derived from an EMBL/GenBank/DDBJ whole genome shotgun (WGS) entry which is preliminary data.</text>
</comment>
<keyword evidence="2" id="KW-1133">Transmembrane helix</keyword>
<feature type="compositionally biased region" description="Polar residues" evidence="1">
    <location>
        <begin position="150"/>
        <end position="160"/>
    </location>
</feature>
<evidence type="ECO:0000256" key="2">
    <source>
        <dbReference type="SAM" id="Phobius"/>
    </source>
</evidence>
<feature type="compositionally biased region" description="Low complexity" evidence="1">
    <location>
        <begin position="166"/>
        <end position="177"/>
    </location>
</feature>
<dbReference type="Proteomes" id="UP001437256">
    <property type="component" value="Unassembled WGS sequence"/>
</dbReference>
<accession>A0ABR3A9I6</accession>
<feature type="compositionally biased region" description="Low complexity" evidence="1">
    <location>
        <begin position="189"/>
        <end position="199"/>
    </location>
</feature>
<evidence type="ECO:0000256" key="3">
    <source>
        <dbReference type="SAM" id="SignalP"/>
    </source>
</evidence>
<protein>
    <submittedName>
        <fullName evidence="4">Uncharacterized protein</fullName>
    </submittedName>
</protein>
<evidence type="ECO:0000313" key="4">
    <source>
        <dbReference type="EMBL" id="KAL0070363.1"/>
    </source>
</evidence>
<feature type="signal peptide" evidence="3">
    <location>
        <begin position="1"/>
        <end position="20"/>
    </location>
</feature>